<proteinExistence type="predicted"/>
<reference evidence="2" key="1">
    <citation type="submission" date="2022-08" db="EMBL/GenBank/DDBJ databases">
        <authorList>
            <person name="Gutierrez-Valencia J."/>
        </authorList>
    </citation>
    <scope>NUCLEOTIDE SEQUENCE</scope>
</reference>
<evidence type="ECO:0000313" key="2">
    <source>
        <dbReference type="EMBL" id="CAI0474083.1"/>
    </source>
</evidence>
<feature type="region of interest" description="Disordered" evidence="1">
    <location>
        <begin position="307"/>
        <end position="328"/>
    </location>
</feature>
<accession>A0AAV0PV91</accession>
<gene>
    <name evidence="2" type="ORF">LITE_LOCUS39889</name>
</gene>
<dbReference type="AlphaFoldDB" id="A0AAV0PV91"/>
<evidence type="ECO:0000256" key="1">
    <source>
        <dbReference type="SAM" id="MobiDB-lite"/>
    </source>
</evidence>
<sequence length="343" mass="38924">MASPFQVNSNALFLCGTAEGAIAVVDTVTDLNSAACPSDQWSIVAAAATETSTITSPISPNVHNALEIFGAVIEGDKLNNLREELFDSRVLVNRDGYQVKYVDNHNTQSASAAGLVKLNDVFGWARYGVKRPTETEAAAVPTVWNRYAVAGGEVVVDYMAKEARQKDMAARLEKQGRDLEDSKKLVKEKEGEIERFRKALEEKNRATKEHIKIIREKEGEIDRLNRANEGNRRVIREKEAEIERVRREKDMEVENLKWRKEQEKKRMADENSRVVGQKEAKIEEQKRVMKDKDMEIERLKLMLQKMEQDKKKNGDMVKKADEGSVGSKKKNDFNAAGFVYELF</sequence>
<protein>
    <submittedName>
        <fullName evidence="2">Uncharacterized protein</fullName>
    </submittedName>
</protein>
<organism evidence="2 3">
    <name type="scientific">Linum tenue</name>
    <dbReference type="NCBI Taxonomy" id="586396"/>
    <lineage>
        <taxon>Eukaryota</taxon>
        <taxon>Viridiplantae</taxon>
        <taxon>Streptophyta</taxon>
        <taxon>Embryophyta</taxon>
        <taxon>Tracheophyta</taxon>
        <taxon>Spermatophyta</taxon>
        <taxon>Magnoliopsida</taxon>
        <taxon>eudicotyledons</taxon>
        <taxon>Gunneridae</taxon>
        <taxon>Pentapetalae</taxon>
        <taxon>rosids</taxon>
        <taxon>fabids</taxon>
        <taxon>Malpighiales</taxon>
        <taxon>Linaceae</taxon>
        <taxon>Linum</taxon>
    </lineage>
</organism>
<comment type="caution">
    <text evidence="2">The sequence shown here is derived from an EMBL/GenBank/DDBJ whole genome shotgun (WGS) entry which is preliminary data.</text>
</comment>
<dbReference type="EMBL" id="CAMGYJ010000009">
    <property type="protein sequence ID" value="CAI0474083.1"/>
    <property type="molecule type" value="Genomic_DNA"/>
</dbReference>
<feature type="compositionally biased region" description="Basic and acidic residues" evidence="1">
    <location>
        <begin position="307"/>
        <end position="322"/>
    </location>
</feature>
<dbReference type="Proteomes" id="UP001154282">
    <property type="component" value="Unassembled WGS sequence"/>
</dbReference>
<keyword evidence="3" id="KW-1185">Reference proteome</keyword>
<evidence type="ECO:0000313" key="3">
    <source>
        <dbReference type="Proteomes" id="UP001154282"/>
    </source>
</evidence>
<name>A0AAV0PV91_9ROSI</name>